<evidence type="ECO:0000313" key="2">
    <source>
        <dbReference type="Proteomes" id="UP000466794"/>
    </source>
</evidence>
<gene>
    <name evidence="1" type="ORF">GPX89_30720</name>
</gene>
<accession>A0A7K1V543</accession>
<keyword evidence="2" id="KW-1185">Reference proteome</keyword>
<sequence>MAVTVTERVIFSGATFHLIDFANPRLPTLAWHETTVTGEILEDRDTETLYGIWVSSMTRRYPTR</sequence>
<proteinExistence type="predicted"/>
<comment type="caution">
    <text evidence="1">The sequence shown here is derived from an EMBL/GenBank/DDBJ whole genome shotgun (WGS) entry which is preliminary data.</text>
</comment>
<dbReference type="AlphaFoldDB" id="A0A7K1V543"/>
<reference evidence="1 2" key="1">
    <citation type="submission" date="2019-12" db="EMBL/GenBank/DDBJ databases">
        <title>Nocardia sp. nov. ET3-3 isolated from soil.</title>
        <authorList>
            <person name="Kanchanasin P."/>
            <person name="Tanasupawat S."/>
            <person name="Yuki M."/>
            <person name="Kudo T."/>
        </authorList>
    </citation>
    <scope>NUCLEOTIDE SEQUENCE [LARGE SCALE GENOMIC DNA]</scope>
    <source>
        <strain evidence="1 2">ET3-3</strain>
    </source>
</reference>
<evidence type="ECO:0000313" key="1">
    <source>
        <dbReference type="EMBL" id="MVU81601.1"/>
    </source>
</evidence>
<dbReference type="EMBL" id="WRPP01000006">
    <property type="protein sequence ID" value="MVU81601.1"/>
    <property type="molecule type" value="Genomic_DNA"/>
</dbReference>
<protein>
    <submittedName>
        <fullName evidence="1">Uncharacterized protein</fullName>
    </submittedName>
</protein>
<name>A0A7K1V543_9NOCA</name>
<dbReference type="Proteomes" id="UP000466794">
    <property type="component" value="Unassembled WGS sequence"/>
</dbReference>
<dbReference type="RefSeq" id="WP_157391149.1">
    <property type="nucleotide sequence ID" value="NZ_WRPP01000006.1"/>
</dbReference>
<organism evidence="1 2">
    <name type="scientific">Nocardia terrae</name>
    <dbReference type="NCBI Taxonomy" id="2675851"/>
    <lineage>
        <taxon>Bacteria</taxon>
        <taxon>Bacillati</taxon>
        <taxon>Actinomycetota</taxon>
        <taxon>Actinomycetes</taxon>
        <taxon>Mycobacteriales</taxon>
        <taxon>Nocardiaceae</taxon>
        <taxon>Nocardia</taxon>
    </lineage>
</organism>